<accession>A0A1Y1ZZQ2</accession>
<evidence type="ECO:0000256" key="2">
    <source>
        <dbReference type="SAM" id="MobiDB-lite"/>
    </source>
</evidence>
<dbReference type="Pfam" id="PF13639">
    <property type="entry name" value="zf-RING_2"/>
    <property type="match status" value="1"/>
</dbReference>
<keyword evidence="1" id="KW-0862">Zinc</keyword>
<dbReference type="InterPro" id="IPR051826">
    <property type="entry name" value="E3_ubiquitin-ligase_domain"/>
</dbReference>
<name>A0A1Y1ZZQ2_9PLEO</name>
<protein>
    <recommendedName>
        <fullName evidence="4">RING-type domain-containing protein</fullName>
    </recommendedName>
</protein>
<keyword evidence="6" id="KW-1185">Reference proteome</keyword>
<comment type="caution">
    <text evidence="5">The sequence shown here is derived from an EMBL/GenBank/DDBJ whole genome shotgun (WGS) entry which is preliminary data.</text>
</comment>
<feature type="region of interest" description="Disordered" evidence="2">
    <location>
        <begin position="419"/>
        <end position="451"/>
    </location>
</feature>
<dbReference type="STRING" id="1231657.A0A1Y1ZZQ2"/>
<dbReference type="AlphaFoldDB" id="A0A1Y1ZZQ2"/>
<evidence type="ECO:0000256" key="3">
    <source>
        <dbReference type="SAM" id="Phobius"/>
    </source>
</evidence>
<dbReference type="SUPFAM" id="SSF57850">
    <property type="entry name" value="RING/U-box"/>
    <property type="match status" value="1"/>
</dbReference>
<dbReference type="PANTHER" id="PTHR22765">
    <property type="entry name" value="RING FINGER AND PROTEASE ASSOCIATED DOMAIN-CONTAINING"/>
    <property type="match status" value="1"/>
</dbReference>
<dbReference type="Gene3D" id="3.30.40.10">
    <property type="entry name" value="Zinc/RING finger domain, C3HC4 (zinc finger)"/>
    <property type="match status" value="1"/>
</dbReference>
<feature type="compositionally biased region" description="Polar residues" evidence="2">
    <location>
        <begin position="499"/>
        <end position="515"/>
    </location>
</feature>
<sequence>MTAQSIGIFTIEFPDPYTLSYYNDKFTTLGSNISFHYPITNNIQTLSSKGVSSGGDPYGLLYVPDLQSDECKTAEQSLVPKNATRLKNLPQATDYSLVAFAPWFRPDCMIQYFEAARTAPVKAFLVYQPNQGNAMPPLMNDASWGLNDGGSWKSQNHFPVYALASISGSIVMDQLSKYSGNLTDVPHGHDLASIFSPTDYVRLWATINTDSGSQLPSLWVFLVIVLGLLVAIIFTTSCFMHLIQRRRRNDLRQRVINGEVDLEAVGVKRLTVPRQYLEKLPTYTYTDGLRNEESEKALSRQPSPTHNLPSPAIDAETGVKSLPLPRRTSAPDVPTLRDGALPTLSQPTCPICLDDFETNETQVRELPCRHIFHPDCVDTFLLSNSSLCPMCKTSVLPSGYCPAKITNVMVRRERMIRRMRARSAADAQSSTAQGSAQPTRTHPSWRGVGSLGSRIGGAVVGRRVFSAPARAQPRPPDIEMAGAVSPPPPATDARPIPTSPGTDTSEVIESSSGSERPNAREGYSQPPSTPRQNRREWARQRALALLGHQYPPAGNEDDESEGPRWRRGLRKVFPGFR</sequence>
<dbReference type="SMART" id="SM00184">
    <property type="entry name" value="RING"/>
    <property type="match status" value="1"/>
</dbReference>
<feature type="region of interest" description="Disordered" evidence="2">
    <location>
        <begin position="467"/>
        <end position="577"/>
    </location>
</feature>
<keyword evidence="3" id="KW-1133">Transmembrane helix</keyword>
<dbReference type="GO" id="GO:0006511">
    <property type="term" value="P:ubiquitin-dependent protein catabolic process"/>
    <property type="evidence" value="ECO:0007669"/>
    <property type="project" value="TreeGrafter"/>
</dbReference>
<dbReference type="GO" id="GO:0005737">
    <property type="term" value="C:cytoplasm"/>
    <property type="evidence" value="ECO:0007669"/>
    <property type="project" value="TreeGrafter"/>
</dbReference>
<proteinExistence type="predicted"/>
<feature type="transmembrane region" description="Helical" evidence="3">
    <location>
        <begin position="218"/>
        <end position="243"/>
    </location>
</feature>
<keyword evidence="1" id="KW-0863">Zinc-finger</keyword>
<dbReference type="InterPro" id="IPR001841">
    <property type="entry name" value="Znf_RING"/>
</dbReference>
<dbReference type="PROSITE" id="PS50089">
    <property type="entry name" value="ZF_RING_2"/>
    <property type="match status" value="1"/>
</dbReference>
<evidence type="ECO:0000313" key="6">
    <source>
        <dbReference type="Proteomes" id="UP000193144"/>
    </source>
</evidence>
<reference evidence="5 6" key="1">
    <citation type="submission" date="2016-07" db="EMBL/GenBank/DDBJ databases">
        <title>Pervasive Adenine N6-methylation of Active Genes in Fungi.</title>
        <authorList>
            <consortium name="DOE Joint Genome Institute"/>
            <person name="Mondo S.J."/>
            <person name="Dannebaum R.O."/>
            <person name="Kuo R.C."/>
            <person name="Labutti K."/>
            <person name="Haridas S."/>
            <person name="Kuo A."/>
            <person name="Salamov A."/>
            <person name="Ahrendt S.R."/>
            <person name="Lipzen A."/>
            <person name="Sullivan W."/>
            <person name="Andreopoulos W.B."/>
            <person name="Clum A."/>
            <person name="Lindquist E."/>
            <person name="Daum C."/>
            <person name="Ramamoorthy G.K."/>
            <person name="Gryganskyi A."/>
            <person name="Culley D."/>
            <person name="Magnuson J.K."/>
            <person name="James T.Y."/>
            <person name="O'Malley M.A."/>
            <person name="Stajich J.E."/>
            <person name="Spatafora J.W."/>
            <person name="Visel A."/>
            <person name="Grigoriev I.V."/>
        </authorList>
    </citation>
    <scope>NUCLEOTIDE SEQUENCE [LARGE SCALE GENOMIC DNA]</scope>
    <source>
        <strain evidence="5 6">CBS 115471</strain>
    </source>
</reference>
<gene>
    <name evidence="5" type="ORF">BCR34DRAFT_558520</name>
</gene>
<evidence type="ECO:0000256" key="1">
    <source>
        <dbReference type="PROSITE-ProRule" id="PRU00175"/>
    </source>
</evidence>
<keyword evidence="1" id="KW-0479">Metal-binding</keyword>
<keyword evidence="3" id="KW-0472">Membrane</keyword>
<feature type="compositionally biased region" description="Low complexity" evidence="2">
    <location>
        <begin position="422"/>
        <end position="437"/>
    </location>
</feature>
<dbReference type="GO" id="GO:0061630">
    <property type="term" value="F:ubiquitin protein ligase activity"/>
    <property type="evidence" value="ECO:0007669"/>
    <property type="project" value="TreeGrafter"/>
</dbReference>
<dbReference type="EMBL" id="MCFA01000023">
    <property type="protein sequence ID" value="ORY15763.1"/>
    <property type="molecule type" value="Genomic_DNA"/>
</dbReference>
<keyword evidence="3" id="KW-0812">Transmembrane</keyword>
<dbReference type="Proteomes" id="UP000193144">
    <property type="component" value="Unassembled WGS sequence"/>
</dbReference>
<dbReference type="CDD" id="cd16454">
    <property type="entry name" value="RING-H2_PA-TM-RING"/>
    <property type="match status" value="1"/>
</dbReference>
<dbReference type="InterPro" id="IPR013083">
    <property type="entry name" value="Znf_RING/FYVE/PHD"/>
</dbReference>
<evidence type="ECO:0000259" key="4">
    <source>
        <dbReference type="PROSITE" id="PS50089"/>
    </source>
</evidence>
<organism evidence="5 6">
    <name type="scientific">Clohesyomyces aquaticus</name>
    <dbReference type="NCBI Taxonomy" id="1231657"/>
    <lineage>
        <taxon>Eukaryota</taxon>
        <taxon>Fungi</taxon>
        <taxon>Dikarya</taxon>
        <taxon>Ascomycota</taxon>
        <taxon>Pezizomycotina</taxon>
        <taxon>Dothideomycetes</taxon>
        <taxon>Pleosporomycetidae</taxon>
        <taxon>Pleosporales</taxon>
        <taxon>Lindgomycetaceae</taxon>
        <taxon>Clohesyomyces</taxon>
    </lineage>
</organism>
<dbReference type="PANTHER" id="PTHR22765:SF416">
    <property type="entry name" value="E3 UBIQUITIN-PROTEIN LIGASE GODZILLA"/>
    <property type="match status" value="1"/>
</dbReference>
<feature type="region of interest" description="Disordered" evidence="2">
    <location>
        <begin position="292"/>
        <end position="339"/>
    </location>
</feature>
<evidence type="ECO:0000313" key="5">
    <source>
        <dbReference type="EMBL" id="ORY15763.1"/>
    </source>
</evidence>
<dbReference type="OrthoDB" id="21204at2759"/>
<dbReference type="GO" id="GO:0008270">
    <property type="term" value="F:zinc ion binding"/>
    <property type="evidence" value="ECO:0007669"/>
    <property type="project" value="UniProtKB-KW"/>
</dbReference>
<feature type="domain" description="RING-type" evidence="4">
    <location>
        <begin position="349"/>
        <end position="392"/>
    </location>
</feature>